<dbReference type="InterPro" id="IPR002182">
    <property type="entry name" value="NB-ARC"/>
</dbReference>
<dbReference type="OrthoDB" id="1709752at2759"/>
<keyword evidence="1" id="KW-0150">Chloroplast</keyword>
<dbReference type="InterPro" id="IPR027417">
    <property type="entry name" value="P-loop_NTPase"/>
</dbReference>
<name>A0A8T2TXR4_CERRI</name>
<dbReference type="EMBL" id="CM035416">
    <property type="protein sequence ID" value="KAH7426383.1"/>
    <property type="molecule type" value="Genomic_DNA"/>
</dbReference>
<evidence type="ECO:0000313" key="3">
    <source>
        <dbReference type="EMBL" id="KAH7426383.1"/>
    </source>
</evidence>
<comment type="caution">
    <text evidence="3">The sequence shown here is derived from an EMBL/GenBank/DDBJ whole genome shotgun (WGS) entry which is preliminary data.</text>
</comment>
<dbReference type="InterPro" id="IPR044974">
    <property type="entry name" value="Disease_R_plants"/>
</dbReference>
<evidence type="ECO:0000259" key="2">
    <source>
        <dbReference type="Pfam" id="PF00931"/>
    </source>
</evidence>
<dbReference type="SUPFAM" id="SSF52540">
    <property type="entry name" value="P-loop containing nucleoside triphosphate hydrolases"/>
    <property type="match status" value="1"/>
</dbReference>
<sequence length="858" mass="97311">MAVYYVEKDVHLSFISHLAETFLMHGLNVHLFAEEIVRTGIEMDIQHVQVVISIISQSFSVREFEAFLKDLNVQIRDIGHPKVMYISYGPHELTEINSTMSFSFRVDFQEPTGKLDKLEFKSLVNEVLQTFHEECNDRLEPTDFPVGLAKCCNEIQSRINTSLSRNHASNNVFGIVGMGGIGKTSIAKALYNKIHHKFEGSAFISNIKARATETRSGLVRLQEDIIKSVLASNYSEDTSFNNVDEGTSMLSRELMGINALIVLDDVHEKSHIETLCGPLYTMGPESVVILTSRYAEILEACVGSGENIIEIEGLDEGDSKRLFFWHAFRRPKPPRNLEGISKTVIDACHGLPVALKVIGTHLHSFSEHPQVWEESLSFLQENARDVFGIFRMNVDGLEEFQIYAFLNVCFFSSWQSDGSTYSVFKRTLRDAFLDVACFLVGKSKGTAIEVLDACYGRGEAHLEVLKNTGLISFDADDREQKVITMHEEILDMGRYIVQNYGEENRILWDARTDQEIPQDGRSISNLHALSIRDGDIFMRSMDVWKRLRQLKILLVQGGELSSWNRPQGISVRVMKYGMSFISHPLQGPSNIQWNELRWLAWTKVPFTDFPHELLCSTNLRVLDLPYASRLRCLIVKGLVMPNLRRLDLHMCENVEELPEIGTSMPSLQWISLMYCSSFKGFDGSIGKLQDLRSLDLSYCVHMEKLPRELEDVLSLQELNLKTCISLDTFDFFPKNLWKLNLSTCAKLRNLSAKIGTLSNLRALDISHCYRLSSLPIEIKDLSSLEELNLEACVSLETLDFFPRHLCKLNLRKCKRLKAVGADIGMLTNLRMLDISHCSCLASLPPQIENLASLQEPCP</sequence>
<dbReference type="AlphaFoldDB" id="A0A8T2TXR4"/>
<organism evidence="3 4">
    <name type="scientific">Ceratopteris richardii</name>
    <name type="common">Triangle waterfern</name>
    <dbReference type="NCBI Taxonomy" id="49495"/>
    <lineage>
        <taxon>Eukaryota</taxon>
        <taxon>Viridiplantae</taxon>
        <taxon>Streptophyta</taxon>
        <taxon>Embryophyta</taxon>
        <taxon>Tracheophyta</taxon>
        <taxon>Polypodiopsida</taxon>
        <taxon>Polypodiidae</taxon>
        <taxon>Polypodiales</taxon>
        <taxon>Pteridineae</taxon>
        <taxon>Pteridaceae</taxon>
        <taxon>Parkerioideae</taxon>
        <taxon>Ceratopteris</taxon>
    </lineage>
</organism>
<dbReference type="GO" id="GO:0043531">
    <property type="term" value="F:ADP binding"/>
    <property type="evidence" value="ECO:0007669"/>
    <property type="project" value="InterPro"/>
</dbReference>
<dbReference type="Pfam" id="PF00931">
    <property type="entry name" value="NB-ARC"/>
    <property type="match status" value="1"/>
</dbReference>
<dbReference type="Gene3D" id="3.40.50.300">
    <property type="entry name" value="P-loop containing nucleotide triphosphate hydrolases"/>
    <property type="match status" value="1"/>
</dbReference>
<dbReference type="Gene3D" id="1.10.8.430">
    <property type="entry name" value="Helical domain of apoptotic protease-activating factors"/>
    <property type="match status" value="1"/>
</dbReference>
<proteinExistence type="predicted"/>
<dbReference type="Proteomes" id="UP000825935">
    <property type="component" value="Chromosome 11"/>
</dbReference>
<evidence type="ECO:0000313" key="4">
    <source>
        <dbReference type="Proteomes" id="UP000825935"/>
    </source>
</evidence>
<protein>
    <recommendedName>
        <fullName evidence="2">NB-ARC domain-containing protein</fullName>
    </recommendedName>
</protein>
<dbReference type="OMA" id="LWHCDSL"/>
<evidence type="ECO:0000256" key="1">
    <source>
        <dbReference type="ARBA" id="ARBA00022528"/>
    </source>
</evidence>
<accession>A0A8T2TXR4</accession>
<dbReference type="InterPro" id="IPR032675">
    <property type="entry name" value="LRR_dom_sf"/>
</dbReference>
<dbReference type="InterPro" id="IPR042197">
    <property type="entry name" value="Apaf_helical"/>
</dbReference>
<feature type="domain" description="NB-ARC" evidence="2">
    <location>
        <begin position="158"/>
        <end position="330"/>
    </location>
</feature>
<keyword evidence="1" id="KW-0934">Plastid</keyword>
<dbReference type="PRINTS" id="PR00364">
    <property type="entry name" value="DISEASERSIST"/>
</dbReference>
<reference evidence="3" key="1">
    <citation type="submission" date="2021-08" db="EMBL/GenBank/DDBJ databases">
        <title>WGS assembly of Ceratopteris richardii.</title>
        <authorList>
            <person name="Marchant D.B."/>
            <person name="Chen G."/>
            <person name="Jenkins J."/>
            <person name="Shu S."/>
            <person name="Leebens-Mack J."/>
            <person name="Grimwood J."/>
            <person name="Schmutz J."/>
            <person name="Soltis P."/>
            <person name="Soltis D."/>
            <person name="Chen Z.-H."/>
        </authorList>
    </citation>
    <scope>NUCLEOTIDE SEQUENCE</scope>
    <source>
        <strain evidence="3">Whitten #5841</strain>
        <tissue evidence="3">Leaf</tissue>
    </source>
</reference>
<dbReference type="SUPFAM" id="SSF52058">
    <property type="entry name" value="L domain-like"/>
    <property type="match status" value="1"/>
</dbReference>
<dbReference type="Gene3D" id="3.80.10.10">
    <property type="entry name" value="Ribonuclease Inhibitor"/>
    <property type="match status" value="3"/>
</dbReference>
<gene>
    <name evidence="3" type="ORF">KP509_11G099400</name>
</gene>
<keyword evidence="4" id="KW-1185">Reference proteome</keyword>
<dbReference type="PANTHER" id="PTHR11017:SF385">
    <property type="entry name" value="DISEASE RESISTANCE PROTEIN (TIR-NBS-LRR CLASS)-RELATED"/>
    <property type="match status" value="1"/>
</dbReference>
<dbReference type="PANTHER" id="PTHR11017">
    <property type="entry name" value="LEUCINE-RICH REPEAT-CONTAINING PROTEIN"/>
    <property type="match status" value="1"/>
</dbReference>
<dbReference type="GO" id="GO:0006952">
    <property type="term" value="P:defense response"/>
    <property type="evidence" value="ECO:0007669"/>
    <property type="project" value="InterPro"/>
</dbReference>